<sequence length="109" mass="12348">MEPDEEIEITPVLYSAARIDLANNTTKSTYIPEAETGDVSLVNTGPLLPEEKQHFQALMKNHGNLFVSEPKNLPGLREGEYRINLVEKALPVKAYPKRFFPHDKSEIKK</sequence>
<gene>
    <name evidence="1" type="ORF">BB560_005302</name>
</gene>
<dbReference type="Proteomes" id="UP000245609">
    <property type="component" value="Unassembled WGS sequence"/>
</dbReference>
<proteinExistence type="predicted"/>
<keyword evidence="2" id="KW-1185">Reference proteome</keyword>
<comment type="caution">
    <text evidence="1">The sequence shown here is derived from an EMBL/GenBank/DDBJ whole genome shotgun (WGS) entry which is preliminary data.</text>
</comment>
<name>A0A2T9Z700_9FUNG</name>
<protein>
    <submittedName>
        <fullName evidence="1">Uncharacterized protein</fullName>
    </submittedName>
</protein>
<evidence type="ECO:0000313" key="2">
    <source>
        <dbReference type="Proteomes" id="UP000245609"/>
    </source>
</evidence>
<reference evidence="1 2" key="1">
    <citation type="journal article" date="2018" name="MBio">
        <title>Comparative Genomics Reveals the Core Gene Toolbox for the Fungus-Insect Symbiosis.</title>
        <authorList>
            <person name="Wang Y."/>
            <person name="Stata M."/>
            <person name="Wang W."/>
            <person name="Stajich J.E."/>
            <person name="White M.M."/>
            <person name="Moncalvo J.M."/>
        </authorList>
    </citation>
    <scope>NUCLEOTIDE SEQUENCE [LARGE SCALE GENOMIC DNA]</scope>
    <source>
        <strain evidence="1 2">SC-DP-2</strain>
    </source>
</reference>
<accession>A0A2T9Z700</accession>
<evidence type="ECO:0000313" key="1">
    <source>
        <dbReference type="EMBL" id="PVV00322.1"/>
    </source>
</evidence>
<organism evidence="1 2">
    <name type="scientific">Smittium megazygosporum</name>
    <dbReference type="NCBI Taxonomy" id="133381"/>
    <lineage>
        <taxon>Eukaryota</taxon>
        <taxon>Fungi</taxon>
        <taxon>Fungi incertae sedis</taxon>
        <taxon>Zoopagomycota</taxon>
        <taxon>Kickxellomycotina</taxon>
        <taxon>Harpellomycetes</taxon>
        <taxon>Harpellales</taxon>
        <taxon>Legeriomycetaceae</taxon>
        <taxon>Smittium</taxon>
    </lineage>
</organism>
<dbReference type="AlphaFoldDB" id="A0A2T9Z700"/>
<dbReference type="EMBL" id="MBFS01002089">
    <property type="protein sequence ID" value="PVV00322.1"/>
    <property type="molecule type" value="Genomic_DNA"/>
</dbReference>